<dbReference type="EMBL" id="FSRK01000001">
    <property type="protein sequence ID" value="SIN75508.1"/>
    <property type="molecule type" value="Genomic_DNA"/>
</dbReference>
<dbReference type="Pfam" id="PF18962">
    <property type="entry name" value="Por_Secre_tail"/>
    <property type="match status" value="1"/>
</dbReference>
<dbReference type="SUPFAM" id="SSF101898">
    <property type="entry name" value="NHL repeat"/>
    <property type="match status" value="1"/>
</dbReference>
<dbReference type="AlphaFoldDB" id="A0A1N6DXI8"/>
<proteinExistence type="predicted"/>
<feature type="domain" description="Secretion system C-terminal sorting" evidence="3">
    <location>
        <begin position="304"/>
        <end position="381"/>
    </location>
</feature>
<evidence type="ECO:0000259" key="3">
    <source>
        <dbReference type="Pfam" id="PF18962"/>
    </source>
</evidence>
<dbReference type="NCBIfam" id="TIGR04183">
    <property type="entry name" value="Por_Secre_tail"/>
    <property type="match status" value="1"/>
</dbReference>
<keyword evidence="5" id="KW-1185">Reference proteome</keyword>
<dbReference type="Proteomes" id="UP000185207">
    <property type="component" value="Unassembled WGS sequence"/>
</dbReference>
<name>A0A1N6DXI8_9FLAO</name>
<keyword evidence="1 2" id="KW-0732">Signal</keyword>
<organism evidence="4 5">
    <name type="scientific">Epilithonimonas zeae</name>
    <dbReference type="NCBI Taxonomy" id="1416779"/>
    <lineage>
        <taxon>Bacteria</taxon>
        <taxon>Pseudomonadati</taxon>
        <taxon>Bacteroidota</taxon>
        <taxon>Flavobacteriia</taxon>
        <taxon>Flavobacteriales</taxon>
        <taxon>Weeksellaceae</taxon>
        <taxon>Chryseobacterium group</taxon>
        <taxon>Epilithonimonas</taxon>
    </lineage>
</organism>
<dbReference type="STRING" id="1416779.SAMN05444409_0131"/>
<accession>A0A1N6DXI8</accession>
<evidence type="ECO:0000313" key="5">
    <source>
        <dbReference type="Proteomes" id="UP000185207"/>
    </source>
</evidence>
<feature type="signal peptide" evidence="2">
    <location>
        <begin position="1"/>
        <end position="19"/>
    </location>
</feature>
<dbReference type="Gene3D" id="2.60.120.380">
    <property type="match status" value="1"/>
</dbReference>
<dbReference type="Gene3D" id="2.130.10.10">
    <property type="entry name" value="YVTN repeat-like/Quinoprotein amine dehydrogenase"/>
    <property type="match status" value="1"/>
</dbReference>
<feature type="chain" id="PRO_5009935522" evidence="2">
    <location>
        <begin position="20"/>
        <end position="383"/>
    </location>
</feature>
<evidence type="ECO:0000256" key="2">
    <source>
        <dbReference type="SAM" id="SignalP"/>
    </source>
</evidence>
<evidence type="ECO:0000256" key="1">
    <source>
        <dbReference type="ARBA" id="ARBA00022729"/>
    </source>
</evidence>
<protein>
    <submittedName>
        <fullName evidence="4">Por secretion system C-terminal sorting domain-containing protein</fullName>
    </submittedName>
</protein>
<evidence type="ECO:0000313" key="4">
    <source>
        <dbReference type="EMBL" id="SIN75508.1"/>
    </source>
</evidence>
<reference evidence="5" key="1">
    <citation type="submission" date="2016-11" db="EMBL/GenBank/DDBJ databases">
        <authorList>
            <person name="Varghese N."/>
            <person name="Submissions S."/>
        </authorList>
    </citation>
    <scope>NUCLEOTIDE SEQUENCE [LARGE SCALE GENOMIC DNA]</scope>
    <source>
        <strain evidence="5">DSM 27623</strain>
    </source>
</reference>
<sequence>MKKSLSTVLLLFIGASSFAQQDIFALTGKDATNIIFQDFRALDSKKGITENILLSGKDQPRIYSSKLNKEISEDNKSSANALSSQIAALAVDGRGKLVYMPMFSSNIYILDSKTKDITLLENNLSNPTSCDTGSQFSRMATGNDGNVYTLSNSGSQLLKIFYKDGKYAVTDLGVVKDDSGNGENQLSKMQTGFGGDMIADDNNNIYVFSAFGSVFKVSLNDMKAKFIGKIKSLPENFSINGVAVNSEGKIILASAKGGFFHSLNLETLQAEKMNNNLNMPIYDLGSPYVLKSNKLAVDINKNDIYPTKVSEGFVNVRIANNQKGNANVKVYNASGNLVSNQTITNISNSENRIELGKLVSGVYVVNVESENGKTIVSKKIVVR</sequence>
<dbReference type="InterPro" id="IPR026444">
    <property type="entry name" value="Secre_tail"/>
</dbReference>
<gene>
    <name evidence="4" type="ORF">SAMN05444409_0131</name>
</gene>
<dbReference type="OrthoDB" id="621743at2"/>
<dbReference type="InterPro" id="IPR015943">
    <property type="entry name" value="WD40/YVTN_repeat-like_dom_sf"/>
</dbReference>
<dbReference type="RefSeq" id="WP_074233007.1">
    <property type="nucleotide sequence ID" value="NZ_FSRK01000001.1"/>
</dbReference>